<evidence type="ECO:0000256" key="3">
    <source>
        <dbReference type="ARBA" id="ARBA00022475"/>
    </source>
</evidence>
<evidence type="ECO:0000256" key="1">
    <source>
        <dbReference type="ARBA" id="ARBA00004651"/>
    </source>
</evidence>
<keyword evidence="10" id="KW-1185">Reference proteome</keyword>
<keyword evidence="3 7" id="KW-1003">Cell membrane</keyword>
<feature type="transmembrane region" description="Helical" evidence="7">
    <location>
        <begin position="189"/>
        <end position="207"/>
    </location>
</feature>
<dbReference type="GO" id="GO:0005886">
    <property type="term" value="C:plasma membrane"/>
    <property type="evidence" value="ECO:0007669"/>
    <property type="project" value="UniProtKB-SubCell"/>
</dbReference>
<evidence type="ECO:0000256" key="6">
    <source>
        <dbReference type="ARBA" id="ARBA00023136"/>
    </source>
</evidence>
<feature type="domain" description="VTT" evidence="8">
    <location>
        <begin position="48"/>
        <end position="175"/>
    </location>
</feature>
<dbReference type="Proteomes" id="UP000051999">
    <property type="component" value="Unassembled WGS sequence"/>
</dbReference>
<dbReference type="PATRIC" id="fig|1114972.6.peg.1268"/>
<dbReference type="PANTHER" id="PTHR30353:SF0">
    <property type="entry name" value="TRANSMEMBRANE PROTEIN"/>
    <property type="match status" value="1"/>
</dbReference>
<comment type="similarity">
    <text evidence="2 7">Belongs to the DedA family.</text>
</comment>
<evidence type="ECO:0000256" key="5">
    <source>
        <dbReference type="ARBA" id="ARBA00022989"/>
    </source>
</evidence>
<dbReference type="AlphaFoldDB" id="A0A0R1RV18"/>
<evidence type="ECO:0000313" key="9">
    <source>
        <dbReference type="EMBL" id="KRL56955.1"/>
    </source>
</evidence>
<feature type="transmembrane region" description="Helical" evidence="7">
    <location>
        <begin position="15"/>
        <end position="36"/>
    </location>
</feature>
<dbReference type="RefSeq" id="WP_017262545.1">
    <property type="nucleotide sequence ID" value="NZ_AUAW01000004.1"/>
</dbReference>
<evidence type="ECO:0000259" key="8">
    <source>
        <dbReference type="Pfam" id="PF09335"/>
    </source>
</evidence>
<name>A0A0R1RV18_9LACO</name>
<dbReference type="EMBL" id="AZFF01000002">
    <property type="protein sequence ID" value="KRL56955.1"/>
    <property type="molecule type" value="Genomic_DNA"/>
</dbReference>
<feature type="transmembrane region" description="Helical" evidence="7">
    <location>
        <begin position="43"/>
        <end position="64"/>
    </location>
</feature>
<keyword evidence="4 7" id="KW-0812">Transmembrane</keyword>
<feature type="transmembrane region" description="Helical" evidence="7">
    <location>
        <begin position="70"/>
        <end position="90"/>
    </location>
</feature>
<proteinExistence type="inferred from homology"/>
<accession>A0A0R1RV18</accession>
<dbReference type="eggNOG" id="COG0586">
    <property type="taxonomic scope" value="Bacteria"/>
</dbReference>
<sequence length="214" mass="23550">MITALLASIMHINTIIPSLMAAHGVLVYVALFMIIFIETGLVVMPFLPGDSILFLCGSLAASAAGAMNPWLMIGILTVAAILGDLANFEIGKRFGHWAMRSKRMQRWIKPKYLQRSQTFFERHGNVAIFLGRFIPIIRTLIPFTAGMGKMHYPTFAKYNIIGGATWVTVAIGAGYFFGNIPVVKANFELIMLAIVVISLVPVLYTTLKARSQAE</sequence>
<dbReference type="InterPro" id="IPR032816">
    <property type="entry name" value="VTT_dom"/>
</dbReference>
<evidence type="ECO:0000256" key="4">
    <source>
        <dbReference type="ARBA" id="ARBA00022692"/>
    </source>
</evidence>
<dbReference type="InterPro" id="IPR032818">
    <property type="entry name" value="DedA-like"/>
</dbReference>
<organism evidence="9 10">
    <name type="scientific">Furfurilactobacillus rossiae DSM 15814</name>
    <dbReference type="NCBI Taxonomy" id="1114972"/>
    <lineage>
        <taxon>Bacteria</taxon>
        <taxon>Bacillati</taxon>
        <taxon>Bacillota</taxon>
        <taxon>Bacilli</taxon>
        <taxon>Lactobacillales</taxon>
        <taxon>Lactobacillaceae</taxon>
        <taxon>Furfurilactobacillus</taxon>
    </lineage>
</organism>
<dbReference type="PANTHER" id="PTHR30353">
    <property type="entry name" value="INNER MEMBRANE PROTEIN DEDA-RELATED"/>
    <property type="match status" value="1"/>
</dbReference>
<feature type="transmembrane region" description="Helical" evidence="7">
    <location>
        <begin position="158"/>
        <end position="177"/>
    </location>
</feature>
<evidence type="ECO:0000256" key="7">
    <source>
        <dbReference type="RuleBase" id="RU367016"/>
    </source>
</evidence>
<gene>
    <name evidence="9" type="ORF">FD35_GL001252</name>
</gene>
<dbReference type="Pfam" id="PF09335">
    <property type="entry name" value="VTT_dom"/>
    <property type="match status" value="1"/>
</dbReference>
<keyword evidence="6 7" id="KW-0472">Membrane</keyword>
<reference evidence="9 10" key="1">
    <citation type="journal article" date="2015" name="Genome Announc.">
        <title>Expanding the biotechnology potential of lactobacilli through comparative genomics of 213 strains and associated genera.</title>
        <authorList>
            <person name="Sun Z."/>
            <person name="Harris H.M."/>
            <person name="McCann A."/>
            <person name="Guo C."/>
            <person name="Argimon S."/>
            <person name="Zhang W."/>
            <person name="Yang X."/>
            <person name="Jeffery I.B."/>
            <person name="Cooney J.C."/>
            <person name="Kagawa T.F."/>
            <person name="Liu W."/>
            <person name="Song Y."/>
            <person name="Salvetti E."/>
            <person name="Wrobel A."/>
            <person name="Rasinkangas P."/>
            <person name="Parkhill J."/>
            <person name="Rea M.C."/>
            <person name="O'Sullivan O."/>
            <person name="Ritari J."/>
            <person name="Douillard F.P."/>
            <person name="Paul Ross R."/>
            <person name="Yang R."/>
            <person name="Briner A.E."/>
            <person name="Felis G.E."/>
            <person name="de Vos W.M."/>
            <person name="Barrangou R."/>
            <person name="Klaenhammer T.R."/>
            <person name="Caufield P.W."/>
            <person name="Cui Y."/>
            <person name="Zhang H."/>
            <person name="O'Toole P.W."/>
        </authorList>
    </citation>
    <scope>NUCLEOTIDE SEQUENCE [LARGE SCALE GENOMIC DNA]</scope>
    <source>
        <strain evidence="9 10">DSM 15814</strain>
    </source>
</reference>
<protein>
    <submittedName>
        <fullName evidence="9">DedA protein (DSG-1 protein)</fullName>
    </submittedName>
</protein>
<evidence type="ECO:0000256" key="2">
    <source>
        <dbReference type="ARBA" id="ARBA00010792"/>
    </source>
</evidence>
<dbReference type="STRING" id="1114972.FD35_GL001252"/>
<comment type="caution">
    <text evidence="9">The sequence shown here is derived from an EMBL/GenBank/DDBJ whole genome shotgun (WGS) entry which is preliminary data.</text>
</comment>
<evidence type="ECO:0000313" key="10">
    <source>
        <dbReference type="Proteomes" id="UP000051999"/>
    </source>
</evidence>
<dbReference type="OrthoDB" id="9813426at2"/>
<keyword evidence="5 7" id="KW-1133">Transmembrane helix</keyword>
<comment type="subcellular location">
    <subcellularLocation>
        <location evidence="1 7">Cell membrane</location>
        <topology evidence="1 7">Multi-pass membrane protein</topology>
    </subcellularLocation>
</comment>